<dbReference type="InterPro" id="IPR003439">
    <property type="entry name" value="ABC_transporter-like_ATP-bd"/>
</dbReference>
<dbReference type="FunFam" id="3.40.50.300:FF:000221">
    <property type="entry name" value="Multidrug ABC transporter ATP-binding protein"/>
    <property type="match status" value="1"/>
</dbReference>
<organism evidence="12">
    <name type="scientific">Deinococcus sonorensis KR-87</name>
    <dbReference type="NCBI Taxonomy" id="694439"/>
    <lineage>
        <taxon>Bacteria</taxon>
        <taxon>Thermotogati</taxon>
        <taxon>Deinococcota</taxon>
        <taxon>Deinococci</taxon>
        <taxon>Deinococcales</taxon>
        <taxon>Deinococcaceae</taxon>
        <taxon>Deinococcus</taxon>
    </lineage>
</organism>
<evidence type="ECO:0000313" key="12">
    <source>
        <dbReference type="EMBL" id="XBV87483.1"/>
    </source>
</evidence>
<keyword evidence="8 9" id="KW-0472">Membrane</keyword>
<dbReference type="PROSITE" id="PS00211">
    <property type="entry name" value="ABC_TRANSPORTER_1"/>
    <property type="match status" value="1"/>
</dbReference>
<protein>
    <submittedName>
        <fullName evidence="12">ABC transporter ATP-binding protein</fullName>
    </submittedName>
</protein>
<comment type="subcellular location">
    <subcellularLocation>
        <location evidence="1">Cell membrane</location>
        <topology evidence="1">Multi-pass membrane protein</topology>
    </subcellularLocation>
</comment>
<evidence type="ECO:0000256" key="7">
    <source>
        <dbReference type="ARBA" id="ARBA00022989"/>
    </source>
</evidence>
<dbReference type="KEGG" id="dsc:ABOD76_20760"/>
<dbReference type="InterPro" id="IPR017871">
    <property type="entry name" value="ABC_transporter-like_CS"/>
</dbReference>
<dbReference type="Gene3D" id="1.20.1560.10">
    <property type="entry name" value="ABC transporter type 1, transmembrane domain"/>
    <property type="match status" value="1"/>
</dbReference>
<accession>A0AAU7UH61</accession>
<proteinExistence type="predicted"/>
<feature type="transmembrane region" description="Helical" evidence="9">
    <location>
        <begin position="186"/>
        <end position="206"/>
    </location>
</feature>
<dbReference type="GO" id="GO:0005886">
    <property type="term" value="C:plasma membrane"/>
    <property type="evidence" value="ECO:0007669"/>
    <property type="project" value="UniProtKB-SubCell"/>
</dbReference>
<dbReference type="Pfam" id="PF00005">
    <property type="entry name" value="ABC_tran"/>
    <property type="match status" value="1"/>
</dbReference>
<sequence>MMQAPLRPGPPPTSPGWRIQLRDLRATVALVWASSPGHTAALLLLSLLAAFLPAATLWATKLLIDGVGEATTGRLAQAGGYGHLVLLLALQVGIGALGSVLGSLQNTSRELLGDSLQNLITLKILRKAVGLEVERFEDAETYDSLQNAYREVGVRPLGVLTQLISLAQALITLVSIGALMARLGPLVLPLVLLASIPGVIIQNRFGAENYRMLRRRTQDARIQNYLGSVLTSDSLVKEVRLFHFEPYLLERWQQYYRQFRSQLVPLVQKRNAWSSAASLFSALLVGVATLSVLARAARGQITVGDFSLFALGISQVQGQFGTLLTGVSGVYQNLLYIRNLFEFLELPTRDLDAGEVWDAPIETIEFQDVSFHYPLTERQVLNGVTFTVHRGEALALVGENGAGKTTIVKLLTRLFEPTGGRILLNGQDASRFSARSVQREMSIIFQDFGQYQMTARENVVLGASEDAAVEQAGARAGADEFLRSLPDGYDTMLGRMFSGGRQLSGGQWQRLALARLYHRDASVLVFDEPTAALDANAEFETVSRLREQAQSRITVIISHRFSTVRLADHIVVLQGGVISESGSHQELLARGGTYAQLYTLQASGYREEAREPAGPSVS</sequence>
<dbReference type="InterPro" id="IPR003593">
    <property type="entry name" value="AAA+_ATPase"/>
</dbReference>
<dbReference type="EMBL" id="CP158300">
    <property type="protein sequence ID" value="XBV87483.1"/>
    <property type="molecule type" value="Genomic_DNA"/>
</dbReference>
<dbReference type="AlphaFoldDB" id="A0AAU7UH61"/>
<keyword evidence="6 12" id="KW-0067">ATP-binding</keyword>
<evidence type="ECO:0000256" key="9">
    <source>
        <dbReference type="SAM" id="Phobius"/>
    </source>
</evidence>
<evidence type="ECO:0000256" key="3">
    <source>
        <dbReference type="ARBA" id="ARBA00022475"/>
    </source>
</evidence>
<evidence type="ECO:0000256" key="8">
    <source>
        <dbReference type="ARBA" id="ARBA00023136"/>
    </source>
</evidence>
<dbReference type="SUPFAM" id="SSF90123">
    <property type="entry name" value="ABC transporter transmembrane region"/>
    <property type="match status" value="1"/>
</dbReference>
<keyword evidence="7 9" id="KW-1133">Transmembrane helix</keyword>
<dbReference type="SUPFAM" id="SSF52540">
    <property type="entry name" value="P-loop containing nucleoside triphosphate hydrolases"/>
    <property type="match status" value="1"/>
</dbReference>
<evidence type="ECO:0000259" key="11">
    <source>
        <dbReference type="PROSITE" id="PS50929"/>
    </source>
</evidence>
<dbReference type="InterPro" id="IPR027417">
    <property type="entry name" value="P-loop_NTPase"/>
</dbReference>
<reference evidence="12" key="1">
    <citation type="submission" date="2024-06" db="EMBL/GenBank/DDBJ databases">
        <title>Draft Genome Sequence of Deinococcus sonorensis Type Strain KR-87, a Biofilm Producing Representative of the Genus Deinococcus.</title>
        <authorList>
            <person name="Boren L.S."/>
            <person name="Grosso R.A."/>
            <person name="Hugenberg-Cox A.N."/>
            <person name="Hill J.T.E."/>
            <person name="Albert C.M."/>
            <person name="Tuohy J.M."/>
        </authorList>
    </citation>
    <scope>NUCLEOTIDE SEQUENCE</scope>
    <source>
        <strain evidence="12">KR-87</strain>
        <plasmid evidence="12">pDson02</plasmid>
    </source>
</reference>
<dbReference type="SMART" id="SM00382">
    <property type="entry name" value="AAA"/>
    <property type="match status" value="1"/>
</dbReference>
<keyword evidence="3" id="KW-1003">Cell membrane</keyword>
<dbReference type="Gene3D" id="3.40.50.300">
    <property type="entry name" value="P-loop containing nucleotide triphosphate hydrolases"/>
    <property type="match status" value="1"/>
</dbReference>
<dbReference type="InterPro" id="IPR039421">
    <property type="entry name" value="Type_1_exporter"/>
</dbReference>
<feature type="transmembrane region" description="Helical" evidence="9">
    <location>
        <begin position="80"/>
        <end position="101"/>
    </location>
</feature>
<feature type="transmembrane region" description="Helical" evidence="9">
    <location>
        <begin position="40"/>
        <end position="60"/>
    </location>
</feature>
<keyword evidence="4 9" id="KW-0812">Transmembrane</keyword>
<evidence type="ECO:0000256" key="2">
    <source>
        <dbReference type="ARBA" id="ARBA00022448"/>
    </source>
</evidence>
<gene>
    <name evidence="12" type="ORF">ABOD76_20760</name>
</gene>
<keyword evidence="5" id="KW-0547">Nucleotide-binding</keyword>
<dbReference type="PANTHER" id="PTHR43394">
    <property type="entry name" value="ATP-DEPENDENT PERMEASE MDL1, MITOCHONDRIAL"/>
    <property type="match status" value="1"/>
</dbReference>
<evidence type="ECO:0000256" key="5">
    <source>
        <dbReference type="ARBA" id="ARBA00022741"/>
    </source>
</evidence>
<name>A0AAU7UH61_9DEIO</name>
<dbReference type="GO" id="GO:0015421">
    <property type="term" value="F:ABC-type oligopeptide transporter activity"/>
    <property type="evidence" value="ECO:0007669"/>
    <property type="project" value="TreeGrafter"/>
</dbReference>
<dbReference type="PROSITE" id="PS50929">
    <property type="entry name" value="ABC_TM1F"/>
    <property type="match status" value="1"/>
</dbReference>
<dbReference type="PROSITE" id="PS50893">
    <property type="entry name" value="ABC_TRANSPORTER_2"/>
    <property type="match status" value="1"/>
</dbReference>
<evidence type="ECO:0000256" key="4">
    <source>
        <dbReference type="ARBA" id="ARBA00022692"/>
    </source>
</evidence>
<dbReference type="GO" id="GO:0005524">
    <property type="term" value="F:ATP binding"/>
    <property type="evidence" value="ECO:0007669"/>
    <property type="project" value="UniProtKB-KW"/>
</dbReference>
<evidence type="ECO:0000256" key="1">
    <source>
        <dbReference type="ARBA" id="ARBA00004651"/>
    </source>
</evidence>
<feature type="domain" description="ABC transporter" evidence="10">
    <location>
        <begin position="364"/>
        <end position="600"/>
    </location>
</feature>
<dbReference type="GO" id="GO:0016887">
    <property type="term" value="F:ATP hydrolysis activity"/>
    <property type="evidence" value="ECO:0007669"/>
    <property type="project" value="InterPro"/>
</dbReference>
<dbReference type="InterPro" id="IPR036640">
    <property type="entry name" value="ABC1_TM_sf"/>
</dbReference>
<feature type="domain" description="ABC transmembrane type-1" evidence="11">
    <location>
        <begin position="40"/>
        <end position="332"/>
    </location>
</feature>
<keyword evidence="2" id="KW-0813">Transport</keyword>
<feature type="transmembrane region" description="Helical" evidence="9">
    <location>
        <begin position="272"/>
        <end position="294"/>
    </location>
</feature>
<keyword evidence="12" id="KW-0614">Plasmid</keyword>
<dbReference type="PANTHER" id="PTHR43394:SF1">
    <property type="entry name" value="ATP-BINDING CASSETTE SUB-FAMILY B MEMBER 10, MITOCHONDRIAL"/>
    <property type="match status" value="1"/>
</dbReference>
<geneLocation type="plasmid" evidence="12">
    <name>pDson02</name>
</geneLocation>
<evidence type="ECO:0000259" key="10">
    <source>
        <dbReference type="PROSITE" id="PS50893"/>
    </source>
</evidence>
<dbReference type="RefSeq" id="WP_350245632.1">
    <property type="nucleotide sequence ID" value="NZ_CP158300.1"/>
</dbReference>
<evidence type="ECO:0000256" key="6">
    <source>
        <dbReference type="ARBA" id="ARBA00022840"/>
    </source>
</evidence>
<dbReference type="InterPro" id="IPR011527">
    <property type="entry name" value="ABC1_TM_dom"/>
</dbReference>
<feature type="transmembrane region" description="Helical" evidence="9">
    <location>
        <begin position="157"/>
        <end position="180"/>
    </location>
</feature>
<dbReference type="Pfam" id="PF00664">
    <property type="entry name" value="ABC_membrane"/>
    <property type="match status" value="1"/>
</dbReference>